<accession>A0ABS1JV85</accession>
<evidence type="ECO:0000256" key="6">
    <source>
        <dbReference type="ARBA" id="ARBA00023136"/>
    </source>
</evidence>
<dbReference type="PANTHER" id="PTHR30558:SF7">
    <property type="entry name" value="TOL-PAL SYSTEM PROTEIN TOLR"/>
    <property type="match status" value="1"/>
</dbReference>
<sequence>MAFGTQDDTDEVMNEINMTPLVDVMLVLLIVFIITVPVMKHSVNIDLPRATSTPQDAKPETIRLSVDAQGSYYWNEQPIAEGELLPRLQAEARREPQPELHLRGDKDARYERVAQALAAAQRSGLRRIGFVTEPKTP</sequence>
<keyword evidence="4 7" id="KW-0812">Transmembrane</keyword>
<feature type="transmembrane region" description="Helical" evidence="8">
    <location>
        <begin position="20"/>
        <end position="39"/>
    </location>
</feature>
<dbReference type="PANTHER" id="PTHR30558">
    <property type="entry name" value="EXBD MEMBRANE COMPONENT OF PMF-DRIVEN MACROMOLECULE IMPORT SYSTEM"/>
    <property type="match status" value="1"/>
</dbReference>
<keyword evidence="6 8" id="KW-0472">Membrane</keyword>
<evidence type="ECO:0000256" key="5">
    <source>
        <dbReference type="ARBA" id="ARBA00022989"/>
    </source>
</evidence>
<evidence type="ECO:0000256" key="8">
    <source>
        <dbReference type="SAM" id="Phobius"/>
    </source>
</evidence>
<comment type="caution">
    <text evidence="9">The sequence shown here is derived from an EMBL/GenBank/DDBJ whole genome shotgun (WGS) entry which is preliminary data.</text>
</comment>
<evidence type="ECO:0000256" key="7">
    <source>
        <dbReference type="RuleBase" id="RU003879"/>
    </source>
</evidence>
<dbReference type="InterPro" id="IPR003400">
    <property type="entry name" value="ExbD"/>
</dbReference>
<comment type="subcellular location">
    <subcellularLocation>
        <location evidence="1">Cell membrane</location>
        <topology evidence="1">Single-pass membrane protein</topology>
    </subcellularLocation>
    <subcellularLocation>
        <location evidence="7">Cell membrane</location>
        <topology evidence="7">Single-pass type II membrane protein</topology>
    </subcellularLocation>
</comment>
<evidence type="ECO:0000256" key="2">
    <source>
        <dbReference type="ARBA" id="ARBA00005811"/>
    </source>
</evidence>
<dbReference type="Gene3D" id="3.30.420.270">
    <property type="match status" value="1"/>
</dbReference>
<keyword evidence="5 8" id="KW-1133">Transmembrane helix</keyword>
<organism evidence="9 10">
    <name type="scientific">Ramlibacter alkalitolerans</name>
    <dbReference type="NCBI Taxonomy" id="2039631"/>
    <lineage>
        <taxon>Bacteria</taxon>
        <taxon>Pseudomonadati</taxon>
        <taxon>Pseudomonadota</taxon>
        <taxon>Betaproteobacteria</taxon>
        <taxon>Burkholderiales</taxon>
        <taxon>Comamonadaceae</taxon>
        <taxon>Ramlibacter</taxon>
    </lineage>
</organism>
<proteinExistence type="inferred from homology"/>
<keyword evidence="7" id="KW-0813">Transport</keyword>
<evidence type="ECO:0000256" key="4">
    <source>
        <dbReference type="ARBA" id="ARBA00022692"/>
    </source>
</evidence>
<evidence type="ECO:0000313" key="10">
    <source>
        <dbReference type="Proteomes" id="UP000622707"/>
    </source>
</evidence>
<keyword evidence="3" id="KW-1003">Cell membrane</keyword>
<gene>
    <name evidence="9" type="ORF">JI746_23340</name>
</gene>
<keyword evidence="7" id="KW-0653">Protein transport</keyword>
<protein>
    <submittedName>
        <fullName evidence="9">Biopolymer transporter ExbD</fullName>
    </submittedName>
</protein>
<reference evidence="9 10" key="1">
    <citation type="journal article" date="2017" name="Int. J. Syst. Evol. Microbiol.">
        <title>Ramlibacter alkalitolerans sp. nov., alkali-tolerant bacterium isolated from soil of ginseng.</title>
        <authorList>
            <person name="Lee D.H."/>
            <person name="Cha C.J."/>
        </authorList>
    </citation>
    <scope>NUCLEOTIDE SEQUENCE [LARGE SCALE GENOMIC DNA]</scope>
    <source>
        <strain evidence="9 10">KACC 19305</strain>
    </source>
</reference>
<dbReference type="RefSeq" id="WP_201692690.1">
    <property type="nucleotide sequence ID" value="NZ_JAEQND010000015.1"/>
</dbReference>
<evidence type="ECO:0000313" key="9">
    <source>
        <dbReference type="EMBL" id="MBL0428061.1"/>
    </source>
</evidence>
<dbReference type="Pfam" id="PF02472">
    <property type="entry name" value="ExbD"/>
    <property type="match status" value="1"/>
</dbReference>
<keyword evidence="10" id="KW-1185">Reference proteome</keyword>
<dbReference type="Proteomes" id="UP000622707">
    <property type="component" value="Unassembled WGS sequence"/>
</dbReference>
<evidence type="ECO:0000256" key="1">
    <source>
        <dbReference type="ARBA" id="ARBA00004162"/>
    </source>
</evidence>
<comment type="similarity">
    <text evidence="2 7">Belongs to the ExbD/TolR family.</text>
</comment>
<name>A0ABS1JV85_9BURK</name>
<dbReference type="EMBL" id="JAEQND010000015">
    <property type="protein sequence ID" value="MBL0428061.1"/>
    <property type="molecule type" value="Genomic_DNA"/>
</dbReference>
<evidence type="ECO:0000256" key="3">
    <source>
        <dbReference type="ARBA" id="ARBA00022475"/>
    </source>
</evidence>